<dbReference type="AlphaFoldDB" id="A0A9J6F6Q7"/>
<dbReference type="Proteomes" id="UP000821853">
    <property type="component" value="Chromosome 1"/>
</dbReference>
<sequence>MYKNQKPFFHILVVSQTVRQAVALDGKNVALQALRRITSSHTDTNYLEVQRVSLAFQLFSNKGMKGLKLYRAGVEEACGDISATLHFFK</sequence>
<gene>
    <name evidence="1" type="ORF">HPB48_019528</name>
</gene>
<evidence type="ECO:0000313" key="1">
    <source>
        <dbReference type="EMBL" id="KAH9359998.1"/>
    </source>
</evidence>
<name>A0A9J6F6Q7_HAELO</name>
<dbReference type="EMBL" id="JABSTR010000001">
    <property type="protein sequence ID" value="KAH9359998.1"/>
    <property type="molecule type" value="Genomic_DNA"/>
</dbReference>
<dbReference type="VEuPathDB" id="VectorBase:HLOH_040388"/>
<accession>A0A9J6F6Q7</accession>
<reference evidence="1 2" key="1">
    <citation type="journal article" date="2020" name="Cell">
        <title>Large-Scale Comparative Analyses of Tick Genomes Elucidate Their Genetic Diversity and Vector Capacities.</title>
        <authorList>
            <consortium name="Tick Genome and Microbiome Consortium (TIGMIC)"/>
            <person name="Jia N."/>
            <person name="Wang J."/>
            <person name="Shi W."/>
            <person name="Du L."/>
            <person name="Sun Y."/>
            <person name="Zhan W."/>
            <person name="Jiang J.F."/>
            <person name="Wang Q."/>
            <person name="Zhang B."/>
            <person name="Ji P."/>
            <person name="Bell-Sakyi L."/>
            <person name="Cui X.M."/>
            <person name="Yuan T.T."/>
            <person name="Jiang B.G."/>
            <person name="Yang W.F."/>
            <person name="Lam T.T."/>
            <person name="Chang Q.C."/>
            <person name="Ding S.J."/>
            <person name="Wang X.J."/>
            <person name="Zhu J.G."/>
            <person name="Ruan X.D."/>
            <person name="Zhao L."/>
            <person name="Wei J.T."/>
            <person name="Ye R.Z."/>
            <person name="Que T.C."/>
            <person name="Du C.H."/>
            <person name="Zhou Y.H."/>
            <person name="Cheng J.X."/>
            <person name="Dai P.F."/>
            <person name="Guo W.B."/>
            <person name="Han X.H."/>
            <person name="Huang E.J."/>
            <person name="Li L.F."/>
            <person name="Wei W."/>
            <person name="Gao Y.C."/>
            <person name="Liu J.Z."/>
            <person name="Shao H.Z."/>
            <person name="Wang X."/>
            <person name="Wang C.C."/>
            <person name="Yang T.C."/>
            <person name="Huo Q.B."/>
            <person name="Li W."/>
            <person name="Chen H.Y."/>
            <person name="Chen S.E."/>
            <person name="Zhou L.G."/>
            <person name="Ni X.B."/>
            <person name="Tian J.H."/>
            <person name="Sheng Y."/>
            <person name="Liu T."/>
            <person name="Pan Y.S."/>
            <person name="Xia L.Y."/>
            <person name="Li J."/>
            <person name="Zhao F."/>
            <person name="Cao W.C."/>
        </authorList>
    </citation>
    <scope>NUCLEOTIDE SEQUENCE [LARGE SCALE GENOMIC DNA]</scope>
    <source>
        <strain evidence="1">HaeL-2018</strain>
    </source>
</reference>
<comment type="caution">
    <text evidence="1">The sequence shown here is derived from an EMBL/GenBank/DDBJ whole genome shotgun (WGS) entry which is preliminary data.</text>
</comment>
<keyword evidence="2" id="KW-1185">Reference proteome</keyword>
<organism evidence="1 2">
    <name type="scientific">Haemaphysalis longicornis</name>
    <name type="common">Bush tick</name>
    <dbReference type="NCBI Taxonomy" id="44386"/>
    <lineage>
        <taxon>Eukaryota</taxon>
        <taxon>Metazoa</taxon>
        <taxon>Ecdysozoa</taxon>
        <taxon>Arthropoda</taxon>
        <taxon>Chelicerata</taxon>
        <taxon>Arachnida</taxon>
        <taxon>Acari</taxon>
        <taxon>Parasitiformes</taxon>
        <taxon>Ixodida</taxon>
        <taxon>Ixodoidea</taxon>
        <taxon>Ixodidae</taxon>
        <taxon>Haemaphysalinae</taxon>
        <taxon>Haemaphysalis</taxon>
    </lineage>
</organism>
<protein>
    <submittedName>
        <fullName evidence="1">Uncharacterized protein</fullName>
    </submittedName>
</protein>
<evidence type="ECO:0000313" key="2">
    <source>
        <dbReference type="Proteomes" id="UP000821853"/>
    </source>
</evidence>
<proteinExistence type="predicted"/>